<proteinExistence type="predicted"/>
<dbReference type="Proteomes" id="UP000799777">
    <property type="component" value="Unassembled WGS sequence"/>
</dbReference>
<sequence>MDEAFGLPHYNCTRDARNFFSHDYLTPRRSAQRMQEAMHGKTKLYNGLFRQVATTKKMLEHQLADADLWTAPKPAKIYFQSHMPEVQWPPVSAWDENSADGPLFSIADDGAESGEEQPGRVYKSLRFAYFRSKLDEYGRAITDLDEQFDAGQGGFGGDEGYVSHDTEDEVDDRGTPEVVAVSVV</sequence>
<feature type="region of interest" description="Disordered" evidence="1">
    <location>
        <begin position="149"/>
        <end position="177"/>
    </location>
</feature>
<accession>A0A9P4LHX2</accession>
<dbReference type="AlphaFoldDB" id="A0A9P4LHX2"/>
<reference evidence="2" key="1">
    <citation type="journal article" date="2020" name="Stud. Mycol.">
        <title>101 Dothideomycetes genomes: a test case for predicting lifestyles and emergence of pathogens.</title>
        <authorList>
            <person name="Haridas S."/>
            <person name="Albert R."/>
            <person name="Binder M."/>
            <person name="Bloem J."/>
            <person name="Labutti K."/>
            <person name="Salamov A."/>
            <person name="Andreopoulos B."/>
            <person name="Baker S."/>
            <person name="Barry K."/>
            <person name="Bills G."/>
            <person name="Bluhm B."/>
            <person name="Cannon C."/>
            <person name="Castanera R."/>
            <person name="Culley D."/>
            <person name="Daum C."/>
            <person name="Ezra D."/>
            <person name="Gonzalez J."/>
            <person name="Henrissat B."/>
            <person name="Kuo A."/>
            <person name="Liang C."/>
            <person name="Lipzen A."/>
            <person name="Lutzoni F."/>
            <person name="Magnuson J."/>
            <person name="Mondo S."/>
            <person name="Nolan M."/>
            <person name="Ohm R."/>
            <person name="Pangilinan J."/>
            <person name="Park H.-J."/>
            <person name="Ramirez L."/>
            <person name="Alfaro M."/>
            <person name="Sun H."/>
            <person name="Tritt A."/>
            <person name="Yoshinaga Y."/>
            <person name="Zwiers L.-H."/>
            <person name="Turgeon B."/>
            <person name="Goodwin S."/>
            <person name="Spatafora J."/>
            <person name="Crous P."/>
            <person name="Grigoriev I."/>
        </authorList>
    </citation>
    <scope>NUCLEOTIDE SEQUENCE</scope>
    <source>
        <strain evidence="2">CBS 110217</strain>
    </source>
</reference>
<comment type="caution">
    <text evidence="2">The sequence shown here is derived from an EMBL/GenBank/DDBJ whole genome shotgun (WGS) entry which is preliminary data.</text>
</comment>
<evidence type="ECO:0000313" key="3">
    <source>
        <dbReference type="Proteomes" id="UP000799777"/>
    </source>
</evidence>
<evidence type="ECO:0000256" key="1">
    <source>
        <dbReference type="SAM" id="MobiDB-lite"/>
    </source>
</evidence>
<name>A0A9P4LHX2_9PLEO</name>
<protein>
    <submittedName>
        <fullName evidence="2">Uncharacterized protein</fullName>
    </submittedName>
</protein>
<gene>
    <name evidence="2" type="ORF">EK21DRAFT_92863</name>
</gene>
<keyword evidence="3" id="KW-1185">Reference proteome</keyword>
<evidence type="ECO:0000313" key="2">
    <source>
        <dbReference type="EMBL" id="KAF2025908.1"/>
    </source>
</evidence>
<organism evidence="2 3">
    <name type="scientific">Setomelanomma holmii</name>
    <dbReference type="NCBI Taxonomy" id="210430"/>
    <lineage>
        <taxon>Eukaryota</taxon>
        <taxon>Fungi</taxon>
        <taxon>Dikarya</taxon>
        <taxon>Ascomycota</taxon>
        <taxon>Pezizomycotina</taxon>
        <taxon>Dothideomycetes</taxon>
        <taxon>Pleosporomycetidae</taxon>
        <taxon>Pleosporales</taxon>
        <taxon>Pleosporineae</taxon>
        <taxon>Phaeosphaeriaceae</taxon>
        <taxon>Setomelanomma</taxon>
    </lineage>
</organism>
<dbReference type="EMBL" id="ML978254">
    <property type="protein sequence ID" value="KAF2025908.1"/>
    <property type="molecule type" value="Genomic_DNA"/>
</dbReference>